<protein>
    <submittedName>
        <fullName evidence="1">Uncharacterized protein</fullName>
    </submittedName>
</protein>
<reference evidence="1 2" key="1">
    <citation type="journal article" date="2022" name="Hortic Res">
        <title>A haplotype resolved chromosomal level avocado genome allows analysis of novel avocado genes.</title>
        <authorList>
            <person name="Nath O."/>
            <person name="Fletcher S.J."/>
            <person name="Hayward A."/>
            <person name="Shaw L.M."/>
            <person name="Masouleh A.K."/>
            <person name="Furtado A."/>
            <person name="Henry R.J."/>
            <person name="Mitter N."/>
        </authorList>
    </citation>
    <scope>NUCLEOTIDE SEQUENCE [LARGE SCALE GENOMIC DNA]</scope>
    <source>
        <strain evidence="2">cv. Hass</strain>
    </source>
</reference>
<evidence type="ECO:0000313" key="1">
    <source>
        <dbReference type="EMBL" id="KAJ8645410.1"/>
    </source>
</evidence>
<name>A0ACC2MJ31_PERAE</name>
<accession>A0ACC2MJ31</accession>
<dbReference type="Proteomes" id="UP001234297">
    <property type="component" value="Chromosome 2"/>
</dbReference>
<gene>
    <name evidence="1" type="ORF">MRB53_007158</name>
</gene>
<organism evidence="1 2">
    <name type="scientific">Persea americana</name>
    <name type="common">Avocado</name>
    <dbReference type="NCBI Taxonomy" id="3435"/>
    <lineage>
        <taxon>Eukaryota</taxon>
        <taxon>Viridiplantae</taxon>
        <taxon>Streptophyta</taxon>
        <taxon>Embryophyta</taxon>
        <taxon>Tracheophyta</taxon>
        <taxon>Spermatophyta</taxon>
        <taxon>Magnoliopsida</taxon>
        <taxon>Magnoliidae</taxon>
        <taxon>Laurales</taxon>
        <taxon>Lauraceae</taxon>
        <taxon>Persea</taxon>
    </lineage>
</organism>
<comment type="caution">
    <text evidence="1">The sequence shown here is derived from an EMBL/GenBank/DDBJ whole genome shotgun (WGS) entry which is preliminary data.</text>
</comment>
<proteinExistence type="predicted"/>
<keyword evidence="2" id="KW-1185">Reference proteome</keyword>
<dbReference type="EMBL" id="CM056810">
    <property type="protein sequence ID" value="KAJ8645410.1"/>
    <property type="molecule type" value="Genomic_DNA"/>
</dbReference>
<sequence length="372" mass="42259">MDDYSQLSENTSGRGSFIYASPAIAPNSSVYARSSNSPNMQQQQQQKAMPLNSFHQQHHHHNQPSGCFLSDGPSSVKTEGGSSQQQLPEFHYPLVQQQQQGNGSSNEVDAIKAKIINHPQYCNLLEAYMDCQKVGAPPELVARLAAIGRELESRQRAALSCRESSTDPELDQFMEAYYDMLVKYRDELTRPLQEAMEFMRRIESQLSTLTNGSVRVFSSDEKFEGVGSSEEDQDGSGGETELPEIDPRAEDRELKHHLLKKYSGYLSSLKQELSKKKKKGKLPKEARQKLLSWWELHYKWPYPSEAEKVALAESTGLDQKQINNWFINQRKRHWKPSEDMQFVVMDGLHPQNAAALYMEGHFMGDGPYRLGP</sequence>
<evidence type="ECO:0000313" key="2">
    <source>
        <dbReference type="Proteomes" id="UP001234297"/>
    </source>
</evidence>